<reference evidence="3 4" key="1">
    <citation type="submission" date="2023-02" db="EMBL/GenBank/DDBJ databases">
        <title>Genome sequence of Lacticaseibacillus sp. KACC 23028.</title>
        <authorList>
            <person name="Kim S."/>
            <person name="Heo J."/>
            <person name="Kwon S.-W."/>
        </authorList>
    </citation>
    <scope>NUCLEOTIDE SEQUENCE [LARGE SCALE GENOMIC DNA]</scope>
    <source>
        <strain evidence="3 4">KACC 23028</strain>
    </source>
</reference>
<feature type="domain" description="S-layer protein C-terminal" evidence="2">
    <location>
        <begin position="397"/>
        <end position="440"/>
    </location>
</feature>
<sequence>MLDKKAFTIAATLSAGIALGSAPLITNHGSSTHATTTTVSGVSVTTSSSTVYASGNITVYANKGSYGMRAVRTILKGTKIAIKGYATVGGTKYNYIGNADGTDEFILTSGLSTSAVARDTQATAVIKIINKNGAALVNSAGVGNSNAQMTYDSQWKIFGTKTIGGQKYYCVGGDQYVLAANTAIVTGTENGSNSPTNQLNGWAGAAPTKTPATSTTTTQSAGPKITAANGQIRINSDAKATVYDQTGKATNKFLSAKSVWKYFGTTTINGVSYYSVGGNQFVRTEAAYVNGTPIPIKGLVTVKTRTFLLAGDGQTPVLNANHTIKAINTGSSWKVFAQLNLGDVTLYDLGGGQYVDAGYVNYTAPDDANNTASAIKMSGTATISYVPGYGVQVWHANGSLIMNANGTAKKLMHGSKWKIYNVLTINGHVYYGLGGDQWIDSSYVTVK</sequence>
<gene>
    <name evidence="3" type="ORF">PQ472_11065</name>
</gene>
<organism evidence="3 4">
    <name type="scientific">Lacticaseibacillus pabuli</name>
    <dbReference type="NCBI Taxonomy" id="3025672"/>
    <lineage>
        <taxon>Bacteria</taxon>
        <taxon>Bacillati</taxon>
        <taxon>Bacillota</taxon>
        <taxon>Bacilli</taxon>
        <taxon>Lactobacillales</taxon>
        <taxon>Lactobacillaceae</taxon>
        <taxon>Lacticaseibacillus</taxon>
    </lineage>
</organism>
<protein>
    <submittedName>
        <fullName evidence="3">SLAP domain-containing protein</fullName>
    </submittedName>
</protein>
<evidence type="ECO:0000313" key="3">
    <source>
        <dbReference type="EMBL" id="WDF82416.1"/>
    </source>
</evidence>
<dbReference type="InterPro" id="IPR024968">
    <property type="entry name" value="SlpA_C_lactobacillus"/>
</dbReference>
<feature type="domain" description="S-layer protein C-terminal" evidence="2">
    <location>
        <begin position="239"/>
        <end position="283"/>
    </location>
</feature>
<feature type="domain" description="S-layer protein C-terminal" evidence="2">
    <location>
        <begin position="121"/>
        <end position="180"/>
    </location>
</feature>
<feature type="signal peptide" evidence="1">
    <location>
        <begin position="1"/>
        <end position="20"/>
    </location>
</feature>
<feature type="chain" id="PRO_5045740698" evidence="1">
    <location>
        <begin position="21"/>
        <end position="447"/>
    </location>
</feature>
<keyword evidence="1" id="KW-0732">Signal</keyword>
<dbReference type="EMBL" id="CP117884">
    <property type="protein sequence ID" value="WDF82416.1"/>
    <property type="molecule type" value="Genomic_DNA"/>
</dbReference>
<evidence type="ECO:0000256" key="1">
    <source>
        <dbReference type="SAM" id="SignalP"/>
    </source>
</evidence>
<accession>A0ABY7WTV1</accession>
<dbReference type="Pfam" id="PF03217">
    <property type="entry name" value="SlpA"/>
    <property type="match status" value="3"/>
</dbReference>
<dbReference type="RefSeq" id="WP_274259848.1">
    <property type="nucleotide sequence ID" value="NZ_CP117884.1"/>
</dbReference>
<evidence type="ECO:0000259" key="2">
    <source>
        <dbReference type="Pfam" id="PF03217"/>
    </source>
</evidence>
<proteinExistence type="predicted"/>
<name>A0ABY7WTV1_9LACO</name>
<evidence type="ECO:0000313" key="4">
    <source>
        <dbReference type="Proteomes" id="UP001220377"/>
    </source>
</evidence>
<dbReference type="Proteomes" id="UP001220377">
    <property type="component" value="Chromosome"/>
</dbReference>
<keyword evidence="4" id="KW-1185">Reference proteome</keyword>